<dbReference type="STRING" id="119641.SAMN05421842_10485"/>
<sequence>MNWEHFQTYNDAPTHAFEAMCNQLFELWCRRNYSNDLKAFFVVNGAGGDGGVEAYTVMNDNSIIAVQSKWFRNSIEDSQIMQIKNSVKTALKIRPLIKKYIICVPRDLSSDKMGKGKKIVKNTESQKWESLKVDILKIFPTLEIELWNDTRITSELQYAECAGVFRYWFEKTEISHEMVVLSYEKQKSGWMNQRYLPNLHVNGDINEMVNYFVGDYKQRKEVYIKLNEFRCNCGNFLNQLEGCLLLLDSEEICKLADKVRFKVNSIICWIDTVIESMHSDKMLCADGENLLSTYDLDDLFEYFDENFKYKNSIHFSDLKKSKTKIIENIHDRSIITVIYQMKQNSLLVLGEPGTGKTHGIANVVNCLNTRRNHVTLLIQAKSIPRNATWHEILSRTLGLSNIWSEGEIWQGLSALSFRNEHRLALENVNSIDDIYITPKVLICVDGIDELRPFDIWFDLIGETEAICKQYTRMKFCFTSRSHVFSGFSSDDKVLSNVLRLVLDGDAPVNKMFDAYIKEYGIKLNDNEWLKWCIKTPLALKLFCELYDHKEIDVLEKSSVTITNLLEKKIKKLDSEFRSLYSNGFDPNDHVVKKALLKLTKYFYKNNIIEKYELIKMFSEIDSLQSTSKQICRDLINYLNDYGLLYCVITHSQSVLEEPKTYYEIGIQPIFDYLYALIIIERIEASEFNKLPDNLKSNNGILQMTSIILLNDYDSLLVKYSVFTDNLANSDLYDLIFFALSSVSPLITEKHRLFIRSLLTQGAFAVKEITNKVILNVARIENHPLSALFLHEFLMEFENAGQRDLFWSVPSILKFSKAKWSNQVELNLQDEAYILTFEDKHFGLPLIYAWSLTSVDNLKRTYYRKELFKWGILCPFEFLNLFQLTYPTNDPQMKEDLLSIAMGVIFAMPTTHLIIDIFGKWVIDQIFADGKIQTNLDAAIRYYARAIAERAYSCGFISIEQVLICRPSYKFSDDYIAMNFNATKGTVMSGYSIIDYDLSRYVLCDPVERQFFRLPYGYDNRDNKYEYYKEADDFLLEHAQQLSIDSLKCHQFVLAASYEYLLEMGWNENEFYGIPSGQKREVLGVDIAIRRQYRSASHGSKSTVMSFAEKYVWCAKNEILGYISDRLPFRDDDNQHMVEDYGVLEDFIIPAQEFDQSNHEKLISEKKWYSPEALSPMLDGLQINTSENIIEWINIAPIPNFQLWIDIDKKSLTKILDYENDLITLYSYNSQTEQRTGVETMMWITSGLIPCAKFDTFLCDVIDNKNDIAHNFMEPERFTSSTESSCYLTPKEICWMTWKKDKYSTVEICDSASSDVIKYEIIKAVEGTVCNLDEYGEVYYKLPSKYIRDMLKIVDGNGYQYYSKNKKLVGVSFEAGEKYRDYQQILCVDKNILQQEIGSQNMQMFWIIRVLREPSIKSKEKFSNFGYSRDCNWIAWMENGELKFELFLDEVN</sequence>
<organism evidence="1 2">
    <name type="scientific">Clostridium uliginosum</name>
    <dbReference type="NCBI Taxonomy" id="119641"/>
    <lineage>
        <taxon>Bacteria</taxon>
        <taxon>Bacillati</taxon>
        <taxon>Bacillota</taxon>
        <taxon>Clostridia</taxon>
        <taxon>Eubacteriales</taxon>
        <taxon>Clostridiaceae</taxon>
        <taxon>Clostridium</taxon>
    </lineage>
</organism>
<dbReference type="RefSeq" id="WP_090089103.1">
    <property type="nucleotide sequence ID" value="NZ_FOMG01000004.1"/>
</dbReference>
<evidence type="ECO:0000313" key="1">
    <source>
        <dbReference type="EMBL" id="SFC49444.1"/>
    </source>
</evidence>
<dbReference type="OrthoDB" id="9757917at2"/>
<proteinExistence type="predicted"/>
<protein>
    <submittedName>
        <fullName evidence="1">Uncharacterized protein</fullName>
    </submittedName>
</protein>
<dbReference type="EMBL" id="FOMG01000004">
    <property type="protein sequence ID" value="SFC49444.1"/>
    <property type="molecule type" value="Genomic_DNA"/>
</dbReference>
<name>A0A1I1JLM7_9CLOT</name>
<evidence type="ECO:0000313" key="2">
    <source>
        <dbReference type="Proteomes" id="UP000199263"/>
    </source>
</evidence>
<keyword evidence="2" id="KW-1185">Reference proteome</keyword>
<reference evidence="1 2" key="1">
    <citation type="submission" date="2016-10" db="EMBL/GenBank/DDBJ databases">
        <authorList>
            <person name="de Groot N.N."/>
        </authorList>
    </citation>
    <scope>NUCLEOTIDE SEQUENCE [LARGE SCALE GENOMIC DNA]</scope>
    <source>
        <strain evidence="1 2">DSM 12992</strain>
    </source>
</reference>
<accession>A0A1I1JLM7</accession>
<dbReference type="InterPro" id="IPR027417">
    <property type="entry name" value="P-loop_NTPase"/>
</dbReference>
<dbReference type="Proteomes" id="UP000199263">
    <property type="component" value="Unassembled WGS sequence"/>
</dbReference>
<gene>
    <name evidence="1" type="ORF">SAMN05421842_10485</name>
</gene>
<dbReference type="Gene3D" id="3.40.50.300">
    <property type="entry name" value="P-loop containing nucleotide triphosphate hydrolases"/>
    <property type="match status" value="1"/>
</dbReference>